<dbReference type="EMBL" id="CP006585">
    <property type="protein sequence ID" value="AGW13026.1"/>
    <property type="molecule type" value="Genomic_DNA"/>
</dbReference>
<dbReference type="STRING" id="1121448.DGI_1164"/>
<protein>
    <submittedName>
        <fullName evidence="2">Uncharacterized protein</fullName>
    </submittedName>
</protein>
<dbReference type="PATRIC" id="fig|1121448.10.peg.1161"/>
<feature type="region of interest" description="Disordered" evidence="1">
    <location>
        <begin position="269"/>
        <end position="290"/>
    </location>
</feature>
<evidence type="ECO:0000313" key="2">
    <source>
        <dbReference type="EMBL" id="AGW13026.1"/>
    </source>
</evidence>
<dbReference type="SUPFAM" id="SSF52402">
    <property type="entry name" value="Adenine nucleotide alpha hydrolases-like"/>
    <property type="match status" value="1"/>
</dbReference>
<reference evidence="2 3" key="1">
    <citation type="journal article" date="2013" name="J. Bacteriol.">
        <title>Roles of HynAB and Ech, the only two hydrogenases found in the model sulfate reducer Desulfovibrio gigas.</title>
        <authorList>
            <person name="Morais-Silva F.O."/>
            <person name="Santos C.I."/>
            <person name="Rodrigues R."/>
            <person name="Pereira I.A."/>
            <person name="Rodrigues-Pousada C."/>
        </authorList>
    </citation>
    <scope>NUCLEOTIDE SEQUENCE [LARGE SCALE GENOMIC DNA]</scope>
    <source>
        <strain evidence="3">ATCC 19364 / DSM 1382 / NCIMB 9332 / VKM B-1759</strain>
    </source>
</reference>
<dbReference type="RefSeq" id="WP_021759795.1">
    <property type="nucleotide sequence ID" value="NC_022444.1"/>
</dbReference>
<sequence length="290" mass="32732">MQEHTLDHLLQQLREVLSRRTPALLACSGGLDSRLLAHLSRLWDLDVDAVFVTGPHLTPHEIAWARDWISRRGLRLHVLPFNPLHDERARQNQRDRCYHCKRAIFTRVRLLAADLDRPHVLDGTNASDTREYRPGRAALEEFGVASPLALAGLTKDHIRQAAKVTNLDWPDQPSRSCLMTRLDYGLAPTESMLARLALAEDALTRLGLRDFRLRVSLSPPQEGPPRPQYTLHIAQAEQTRWLDIRARGVATLRMEGFFPCKVRLEGQVSGHFDRPAPPVLKNSAGQDGDA</sequence>
<evidence type="ECO:0000256" key="1">
    <source>
        <dbReference type="SAM" id="MobiDB-lite"/>
    </source>
</evidence>
<keyword evidence="3" id="KW-1185">Reference proteome</keyword>
<accession>T2GA71</accession>
<dbReference type="PANTHER" id="PTHR43169">
    <property type="entry name" value="EXSB FAMILY PROTEIN"/>
    <property type="match status" value="1"/>
</dbReference>
<proteinExistence type="predicted"/>
<dbReference type="KEGG" id="dgg:DGI_1164"/>
<organism evidence="2 3">
    <name type="scientific">Megalodesulfovibrio gigas (strain ATCC 19364 / DSM 1382 / NCIMB 9332 / VKM B-1759)</name>
    <name type="common">Desulfovibrio gigas</name>
    <dbReference type="NCBI Taxonomy" id="1121448"/>
    <lineage>
        <taxon>Bacteria</taxon>
        <taxon>Pseudomonadati</taxon>
        <taxon>Thermodesulfobacteriota</taxon>
        <taxon>Desulfovibrionia</taxon>
        <taxon>Desulfovibrionales</taxon>
        <taxon>Desulfovibrionaceae</taxon>
        <taxon>Megalodesulfovibrio</taxon>
    </lineage>
</organism>
<name>T2GA71_MEGG1</name>
<dbReference type="InterPro" id="IPR014729">
    <property type="entry name" value="Rossmann-like_a/b/a_fold"/>
</dbReference>
<dbReference type="eggNOG" id="COG1606">
    <property type="taxonomic scope" value="Bacteria"/>
</dbReference>
<gene>
    <name evidence="2" type="ORF">DGI_1164</name>
</gene>
<dbReference type="HOGENOM" id="CLU_061181_3_0_7"/>
<dbReference type="Gene3D" id="3.40.50.620">
    <property type="entry name" value="HUPs"/>
    <property type="match status" value="1"/>
</dbReference>
<dbReference type="Proteomes" id="UP000016587">
    <property type="component" value="Chromosome"/>
</dbReference>
<dbReference type="AlphaFoldDB" id="T2GA71"/>
<evidence type="ECO:0000313" key="3">
    <source>
        <dbReference type="Proteomes" id="UP000016587"/>
    </source>
</evidence>
<dbReference type="OrthoDB" id="9776919at2"/>
<dbReference type="InterPro" id="IPR052188">
    <property type="entry name" value="Ni-pincer_cofactor_biosynth"/>
</dbReference>
<dbReference type="PANTHER" id="PTHR43169:SF2">
    <property type="entry name" value="NAD_GMP SYNTHASE DOMAIN-CONTAINING PROTEIN"/>
    <property type="match status" value="1"/>
</dbReference>
<reference evidence="3" key="2">
    <citation type="submission" date="2013-07" db="EMBL/GenBank/DDBJ databases">
        <authorList>
            <person name="Morais-Silva F.O."/>
            <person name="Rezende A.M."/>
            <person name="Pimentel C."/>
            <person name="Resende D.M."/>
            <person name="Santos C.I."/>
            <person name="Clemente C."/>
            <person name="de Oliveira L.M."/>
            <person name="da Silva S.M."/>
            <person name="Costa D.A."/>
            <person name="Varela-Raposo A."/>
            <person name="Horacio E.C.A."/>
            <person name="Matos M."/>
            <person name="Flores O."/>
            <person name="Ruiz J.C."/>
            <person name="Rodrigues-Pousada C."/>
        </authorList>
    </citation>
    <scope>NUCLEOTIDE SEQUENCE [LARGE SCALE GENOMIC DNA]</scope>
    <source>
        <strain evidence="3">ATCC 19364 / DSM 1382 / NCIMB 9332 / VKM B-1759</strain>
    </source>
</reference>